<dbReference type="GO" id="GO:0003723">
    <property type="term" value="F:RNA binding"/>
    <property type="evidence" value="ECO:0007669"/>
    <property type="project" value="UniProtKB-KW"/>
</dbReference>
<feature type="domain" description="RNB" evidence="10">
    <location>
        <begin position="566"/>
        <end position="899"/>
    </location>
</feature>
<dbReference type="SUPFAM" id="SSF50249">
    <property type="entry name" value="Nucleic acid-binding proteins"/>
    <property type="match status" value="3"/>
</dbReference>
<dbReference type="GO" id="GO:0004519">
    <property type="term" value="F:endonuclease activity"/>
    <property type="evidence" value="ECO:0007669"/>
    <property type="project" value="TreeGrafter"/>
</dbReference>
<keyword evidence="8" id="KW-0539">Nucleus</keyword>
<dbReference type="GO" id="GO:0000177">
    <property type="term" value="C:cytoplasmic exosome (RNase complex)"/>
    <property type="evidence" value="ECO:0007669"/>
    <property type="project" value="TreeGrafter"/>
</dbReference>
<dbReference type="InterPro" id="IPR050180">
    <property type="entry name" value="RNR_Ribonuclease"/>
</dbReference>
<dbReference type="GO" id="GO:0016075">
    <property type="term" value="P:rRNA catabolic process"/>
    <property type="evidence" value="ECO:0007669"/>
    <property type="project" value="TreeGrafter"/>
</dbReference>
<dbReference type="Gene3D" id="2.40.50.700">
    <property type="match status" value="1"/>
</dbReference>
<keyword evidence="6" id="KW-0269">Exonuclease</keyword>
<dbReference type="InterPro" id="IPR001900">
    <property type="entry name" value="RNase_II/R"/>
</dbReference>
<dbReference type="PROSITE" id="PS01175">
    <property type="entry name" value="RIBONUCLEASE_II"/>
    <property type="match status" value="1"/>
</dbReference>
<dbReference type="InterPro" id="IPR022966">
    <property type="entry name" value="RNase_II/R_CS"/>
</dbReference>
<evidence type="ECO:0000256" key="6">
    <source>
        <dbReference type="ARBA" id="ARBA00022839"/>
    </source>
</evidence>
<dbReference type="GO" id="GO:0000176">
    <property type="term" value="C:nuclear exosome (RNase complex)"/>
    <property type="evidence" value="ECO:0007669"/>
    <property type="project" value="TreeGrafter"/>
</dbReference>
<comment type="subcellular location">
    <subcellularLocation>
        <location evidence="1">Nucleus</location>
    </subcellularLocation>
</comment>
<evidence type="ECO:0000256" key="2">
    <source>
        <dbReference type="ARBA" id="ARBA00005785"/>
    </source>
</evidence>
<comment type="similarity">
    <text evidence="2 9">Belongs to the RNR ribonuclease family.</text>
</comment>
<evidence type="ECO:0000256" key="5">
    <source>
        <dbReference type="ARBA" id="ARBA00022801"/>
    </source>
</evidence>
<accession>A0AAD2D2I5</accession>
<dbReference type="GO" id="GO:0071031">
    <property type="term" value="P:nuclear mRNA surveillance of mRNA 3'-end processing"/>
    <property type="evidence" value="ECO:0007669"/>
    <property type="project" value="TreeGrafter"/>
</dbReference>
<organism evidence="11 12">
    <name type="scientific">Euplotes crassus</name>
    <dbReference type="NCBI Taxonomy" id="5936"/>
    <lineage>
        <taxon>Eukaryota</taxon>
        <taxon>Sar</taxon>
        <taxon>Alveolata</taxon>
        <taxon>Ciliophora</taxon>
        <taxon>Intramacronucleata</taxon>
        <taxon>Spirotrichea</taxon>
        <taxon>Hypotrichia</taxon>
        <taxon>Euplotida</taxon>
        <taxon>Euplotidae</taxon>
        <taxon>Moneuplotes</taxon>
    </lineage>
</organism>
<keyword evidence="12" id="KW-1185">Reference proteome</keyword>
<dbReference type="Proteomes" id="UP001295684">
    <property type="component" value="Unassembled WGS sequence"/>
</dbReference>
<evidence type="ECO:0000259" key="10">
    <source>
        <dbReference type="SMART" id="SM00955"/>
    </source>
</evidence>
<evidence type="ECO:0000256" key="8">
    <source>
        <dbReference type="ARBA" id="ARBA00023242"/>
    </source>
</evidence>
<dbReference type="InterPro" id="IPR012340">
    <property type="entry name" value="NA-bd_OB-fold"/>
</dbReference>
<evidence type="ECO:0000256" key="3">
    <source>
        <dbReference type="ARBA" id="ARBA00022552"/>
    </source>
</evidence>
<dbReference type="Gene3D" id="2.40.50.140">
    <property type="entry name" value="Nucleic acid-binding proteins"/>
    <property type="match status" value="1"/>
</dbReference>
<evidence type="ECO:0000313" key="11">
    <source>
        <dbReference type="EMBL" id="CAI2377796.1"/>
    </source>
</evidence>
<protein>
    <recommendedName>
        <fullName evidence="10">RNB domain-containing protein</fullName>
    </recommendedName>
</protein>
<keyword evidence="4" id="KW-0540">Nuclease</keyword>
<dbReference type="Gene3D" id="3.40.50.1010">
    <property type="entry name" value="5'-nuclease"/>
    <property type="match status" value="1"/>
</dbReference>
<dbReference type="Pfam" id="PF17849">
    <property type="entry name" value="OB_Dis3"/>
    <property type="match status" value="1"/>
</dbReference>
<dbReference type="PANTHER" id="PTHR23355:SF35">
    <property type="entry name" value="EXOSOME COMPLEX EXONUCLEASE RRP44"/>
    <property type="match status" value="1"/>
</dbReference>
<evidence type="ECO:0000256" key="9">
    <source>
        <dbReference type="RuleBase" id="RU003901"/>
    </source>
</evidence>
<keyword evidence="5" id="KW-0378">Hydrolase</keyword>
<reference evidence="11" key="1">
    <citation type="submission" date="2023-07" db="EMBL/GenBank/DDBJ databases">
        <authorList>
            <consortium name="AG Swart"/>
            <person name="Singh M."/>
            <person name="Singh A."/>
            <person name="Seah K."/>
            <person name="Emmerich C."/>
        </authorList>
    </citation>
    <scope>NUCLEOTIDE SEQUENCE</scope>
    <source>
        <strain evidence="11">DP1</strain>
    </source>
</reference>
<evidence type="ECO:0000256" key="4">
    <source>
        <dbReference type="ARBA" id="ARBA00022722"/>
    </source>
</evidence>
<dbReference type="SMART" id="SM00955">
    <property type="entry name" value="RNB"/>
    <property type="match status" value="1"/>
</dbReference>
<keyword evidence="3" id="KW-0698">rRNA processing</keyword>
<keyword evidence="7" id="KW-0694">RNA-binding</keyword>
<dbReference type="Pfam" id="PF00773">
    <property type="entry name" value="RNB"/>
    <property type="match status" value="1"/>
</dbReference>
<dbReference type="GO" id="GO:0006364">
    <property type="term" value="P:rRNA processing"/>
    <property type="evidence" value="ECO:0007669"/>
    <property type="project" value="UniProtKB-KW"/>
</dbReference>
<sequence length="1030" mass="118125">MFRVLQSTQNDDVKKVNRISYKKTYNGIIKVLDEQYISKMSCGIKDNLGWEEGDSAGVSKGTSLTLGRRDDDAVHEGMKDEEDVDYKVIYLLDYSFVQNQIDLIDQYDELSNCVILKSTHESIMAGPNRMAAFNKWNIIQDIIENRDYRHFFYFYDENHESTYFSEKEVEKYLCGRSKDFKNRLKALRALVFYNIHLREVLDEDHKVVLLTDSNLKQGLSGNSGYEELLSDEDGDINYGKLFAGQEAWSQINLNIMTTDEFISQQKDDNVLMDFTKKDLSDDFRDELKYTKALYPDHVDSSTLMLQIKQGQYFLGRLQVSRFDITEATIKINGITNDVLIRGKHNLNRGLNMDMCGIEILPEDQWEQKGNRVDAVVTDLLEKEMDVDVKQDSDSEEENEETLNIVEKINQSTKQPMGKVVGVIQGGANSKNQGTKTYAGSTIAYKDLLEEDKALFDHIDVECFEKNYRIFIPFDVRMEKVLIKSSRPEFLDDKRIVVKVDGWDAHLPYPYGHIVKIIGEMNDSKTESAVILHEFNIDTRPFSKKVLDCLPTKGDKWEIPEEEEAKRLDLRGLNICSIDPPGCKDIDDALHCITLPNGNFQVGVHIADVTHFVKPGAEIDKEAARRCTTVYLVEKRTDMLPGLLTENLCSLRSKVDRLAFSVIWEINSKTFEIVKVDYHKTIIRSVASLTYKDAQGMIEDEKDQSELTLGIRNLMKIAVNLRRRRNEAGALTLASPEVRFNLDRESLNPTDVALYQHVDTNFLVEEFMLLANVAVASKIVDSYPAYSVLRRHESPKVKELDEFKKLLAKFGFQINSESSKALAESLDSADRPADPLFNKVIRILVTRCMNQALYFNTADFEMADFHHYGLAAPLYTHFTSPIRRYADVLVHRLLAASLDLYSLPNQMTDKEKVSKQCNTMNRKNRMAALASRASSEFYTYKFFKDKENYVEEAMILKISPAGIHVIILKYGIEGLLENIVGEVEIQPDPENEKALINDEIEVRTFQHCKVKIVSQMIDYRRSMALKFIELL</sequence>
<proteinExistence type="inferred from homology"/>
<dbReference type="InterPro" id="IPR033771">
    <property type="entry name" value="Rrp44_CSD1"/>
</dbReference>
<dbReference type="GO" id="GO:0000175">
    <property type="term" value="F:3'-5'-RNA exonuclease activity"/>
    <property type="evidence" value="ECO:0007669"/>
    <property type="project" value="TreeGrafter"/>
</dbReference>
<dbReference type="Gene3D" id="2.40.50.690">
    <property type="match status" value="1"/>
</dbReference>
<evidence type="ECO:0000256" key="1">
    <source>
        <dbReference type="ARBA" id="ARBA00004123"/>
    </source>
</evidence>
<dbReference type="PANTHER" id="PTHR23355">
    <property type="entry name" value="RIBONUCLEASE"/>
    <property type="match status" value="1"/>
</dbReference>
<dbReference type="InterPro" id="IPR041505">
    <property type="entry name" value="Dis3_CSD2"/>
</dbReference>
<dbReference type="Pfam" id="PF17216">
    <property type="entry name" value="Rrp44_CSD1"/>
    <property type="match status" value="1"/>
</dbReference>
<evidence type="ECO:0000256" key="7">
    <source>
        <dbReference type="ARBA" id="ARBA00022884"/>
    </source>
</evidence>
<comment type="caution">
    <text evidence="11">The sequence shown here is derived from an EMBL/GenBank/DDBJ whole genome shotgun (WGS) entry which is preliminary data.</text>
</comment>
<dbReference type="EMBL" id="CAMPGE010019464">
    <property type="protein sequence ID" value="CAI2377796.1"/>
    <property type="molecule type" value="Genomic_DNA"/>
</dbReference>
<gene>
    <name evidence="11" type="ORF">ECRASSUSDP1_LOCUS19186</name>
</gene>
<evidence type="ECO:0000313" key="12">
    <source>
        <dbReference type="Proteomes" id="UP001295684"/>
    </source>
</evidence>
<dbReference type="AlphaFoldDB" id="A0AAD2D2I5"/>
<name>A0AAD2D2I5_EUPCR</name>